<dbReference type="AlphaFoldDB" id="A0A0E9TPJ3"/>
<reference evidence="2" key="2">
    <citation type="journal article" date="2015" name="Fish Shellfish Immunol.">
        <title>Early steps in the European eel (Anguilla anguilla)-Vibrio vulnificus interaction in the gills: Role of the RtxA13 toxin.</title>
        <authorList>
            <person name="Callol A."/>
            <person name="Pajuelo D."/>
            <person name="Ebbesson L."/>
            <person name="Teles M."/>
            <person name="MacKenzie S."/>
            <person name="Amaro C."/>
        </authorList>
    </citation>
    <scope>NUCLEOTIDE SEQUENCE</scope>
</reference>
<feature type="compositionally biased region" description="Basic and acidic residues" evidence="1">
    <location>
        <begin position="1"/>
        <end position="12"/>
    </location>
</feature>
<protein>
    <submittedName>
        <fullName evidence="2">Uncharacterized protein</fullName>
    </submittedName>
</protein>
<feature type="region of interest" description="Disordered" evidence="1">
    <location>
        <begin position="1"/>
        <end position="23"/>
    </location>
</feature>
<accession>A0A0E9TPJ3</accession>
<dbReference type="EMBL" id="GBXM01053807">
    <property type="protein sequence ID" value="JAH54770.1"/>
    <property type="molecule type" value="Transcribed_RNA"/>
</dbReference>
<evidence type="ECO:0000256" key="1">
    <source>
        <dbReference type="SAM" id="MobiDB-lite"/>
    </source>
</evidence>
<proteinExistence type="predicted"/>
<sequence>MGEERKPGDGRSGKKPNLAIKHL</sequence>
<reference evidence="2" key="1">
    <citation type="submission" date="2014-11" db="EMBL/GenBank/DDBJ databases">
        <authorList>
            <person name="Amaro Gonzalez C."/>
        </authorList>
    </citation>
    <scope>NUCLEOTIDE SEQUENCE</scope>
</reference>
<name>A0A0E9TPJ3_ANGAN</name>
<organism evidence="2">
    <name type="scientific">Anguilla anguilla</name>
    <name type="common">European freshwater eel</name>
    <name type="synonym">Muraena anguilla</name>
    <dbReference type="NCBI Taxonomy" id="7936"/>
    <lineage>
        <taxon>Eukaryota</taxon>
        <taxon>Metazoa</taxon>
        <taxon>Chordata</taxon>
        <taxon>Craniata</taxon>
        <taxon>Vertebrata</taxon>
        <taxon>Euteleostomi</taxon>
        <taxon>Actinopterygii</taxon>
        <taxon>Neopterygii</taxon>
        <taxon>Teleostei</taxon>
        <taxon>Anguilliformes</taxon>
        <taxon>Anguillidae</taxon>
        <taxon>Anguilla</taxon>
    </lineage>
</organism>
<evidence type="ECO:0000313" key="2">
    <source>
        <dbReference type="EMBL" id="JAH54770.1"/>
    </source>
</evidence>